<evidence type="ECO:0000313" key="2">
    <source>
        <dbReference type="Proteomes" id="UP000447434"/>
    </source>
</evidence>
<name>A0A6A4R0R2_LUPAL</name>
<keyword evidence="1" id="KW-0548">Nucleotidyltransferase</keyword>
<dbReference type="AlphaFoldDB" id="A0A6A4R0R2"/>
<organism evidence="1 2">
    <name type="scientific">Lupinus albus</name>
    <name type="common">White lupine</name>
    <name type="synonym">Lupinus termis</name>
    <dbReference type="NCBI Taxonomy" id="3870"/>
    <lineage>
        <taxon>Eukaryota</taxon>
        <taxon>Viridiplantae</taxon>
        <taxon>Streptophyta</taxon>
        <taxon>Embryophyta</taxon>
        <taxon>Tracheophyta</taxon>
        <taxon>Spermatophyta</taxon>
        <taxon>Magnoliopsida</taxon>
        <taxon>eudicotyledons</taxon>
        <taxon>Gunneridae</taxon>
        <taxon>Pentapetalae</taxon>
        <taxon>rosids</taxon>
        <taxon>fabids</taxon>
        <taxon>Fabales</taxon>
        <taxon>Fabaceae</taxon>
        <taxon>Papilionoideae</taxon>
        <taxon>50 kb inversion clade</taxon>
        <taxon>genistoids sensu lato</taxon>
        <taxon>core genistoids</taxon>
        <taxon>Genisteae</taxon>
        <taxon>Lupinus</taxon>
    </lineage>
</organism>
<comment type="caution">
    <text evidence="1">The sequence shown here is derived from an EMBL/GenBank/DDBJ whole genome shotgun (WGS) entry which is preliminary data.</text>
</comment>
<dbReference type="PANTHER" id="PTHR11439:SF517">
    <property type="entry name" value="CYSTEINE-RICH RLK (RECEPTOR-LIKE PROTEIN KINASE) 8"/>
    <property type="match status" value="1"/>
</dbReference>
<reference evidence="2" key="1">
    <citation type="journal article" date="2020" name="Nat. Commun.">
        <title>Genome sequence of the cluster root forming white lupin.</title>
        <authorList>
            <person name="Hufnagel B."/>
            <person name="Marques A."/>
            <person name="Soriano A."/>
            <person name="Marques L."/>
            <person name="Divol F."/>
            <person name="Doumas P."/>
            <person name="Sallet E."/>
            <person name="Mancinotti D."/>
            <person name="Carrere S."/>
            <person name="Marande W."/>
            <person name="Arribat S."/>
            <person name="Keller J."/>
            <person name="Huneau C."/>
            <person name="Blein T."/>
            <person name="Aime D."/>
            <person name="Laguerre M."/>
            <person name="Taylor J."/>
            <person name="Schubert V."/>
            <person name="Nelson M."/>
            <person name="Geu-Flores F."/>
            <person name="Crespi M."/>
            <person name="Gallardo-Guerrero K."/>
            <person name="Delaux P.-M."/>
            <person name="Salse J."/>
            <person name="Berges H."/>
            <person name="Guyot R."/>
            <person name="Gouzy J."/>
            <person name="Peret B."/>
        </authorList>
    </citation>
    <scope>NUCLEOTIDE SEQUENCE [LARGE SCALE GENOMIC DNA]</scope>
    <source>
        <strain evidence="2">cv. Amiga</strain>
    </source>
</reference>
<keyword evidence="1" id="KW-0695">RNA-directed DNA polymerase</keyword>
<proteinExistence type="predicted"/>
<protein>
    <submittedName>
        <fullName evidence="1">Putative RNA-directed DNA polymerase</fullName>
    </submittedName>
</protein>
<dbReference type="EMBL" id="WOCE01000002">
    <property type="protein sequence ID" value="KAE9619631.1"/>
    <property type="molecule type" value="Genomic_DNA"/>
</dbReference>
<dbReference type="Proteomes" id="UP000447434">
    <property type="component" value="Chromosome 2"/>
</dbReference>
<dbReference type="GO" id="GO:0003964">
    <property type="term" value="F:RNA-directed DNA polymerase activity"/>
    <property type="evidence" value="ECO:0007669"/>
    <property type="project" value="UniProtKB-KW"/>
</dbReference>
<evidence type="ECO:0000313" key="1">
    <source>
        <dbReference type="EMBL" id="KAE9619631.1"/>
    </source>
</evidence>
<keyword evidence="1" id="KW-0808">Transferase</keyword>
<gene>
    <name evidence="1" type="ORF">Lalb_Chr02g0155291</name>
</gene>
<sequence length="80" mass="9479">MYYVILICRYMESPTEMHLLAAKRIFRYLQGTKDFGLFYRRSGKSIMSEFTENDYTGDQDDRRSTSGYVFMLDTCAISWS</sequence>
<accession>A0A6A4R0R2</accession>
<keyword evidence="2" id="KW-1185">Reference proteome</keyword>
<dbReference type="OrthoDB" id="1428949at2759"/>
<dbReference type="PANTHER" id="PTHR11439">
    <property type="entry name" value="GAG-POL-RELATED RETROTRANSPOSON"/>
    <property type="match status" value="1"/>
</dbReference>